<dbReference type="NCBIfam" id="TIGR00996">
    <property type="entry name" value="Mtu_fam_mce"/>
    <property type="match status" value="1"/>
</dbReference>
<dbReference type="Proteomes" id="UP000580474">
    <property type="component" value="Unassembled WGS sequence"/>
</dbReference>
<dbReference type="Pfam" id="PF02470">
    <property type="entry name" value="MlaD"/>
    <property type="match status" value="1"/>
</dbReference>
<dbReference type="AlphaFoldDB" id="A0A840NIM1"/>
<dbReference type="EMBL" id="JACHIV010000001">
    <property type="protein sequence ID" value="MBB5070901.1"/>
    <property type="molecule type" value="Genomic_DNA"/>
</dbReference>
<name>A0A840NIM1_9PSEU</name>
<dbReference type="RefSeq" id="WP_184480828.1">
    <property type="nucleotide sequence ID" value="NZ_JACHIV010000001.1"/>
</dbReference>
<evidence type="ECO:0000259" key="2">
    <source>
        <dbReference type="Pfam" id="PF02470"/>
    </source>
</evidence>
<proteinExistence type="predicted"/>
<dbReference type="PANTHER" id="PTHR33371:SF19">
    <property type="entry name" value="MCE-FAMILY PROTEIN MCE4A"/>
    <property type="match status" value="1"/>
</dbReference>
<dbReference type="GO" id="GO:0051701">
    <property type="term" value="P:biological process involved in interaction with host"/>
    <property type="evidence" value="ECO:0007669"/>
    <property type="project" value="TreeGrafter"/>
</dbReference>
<gene>
    <name evidence="4" type="ORF">BJ969_003989</name>
</gene>
<protein>
    <submittedName>
        <fullName evidence="4">Virulence factor Mce-like protein</fullName>
    </submittedName>
</protein>
<feature type="region of interest" description="Disordered" evidence="1">
    <location>
        <begin position="324"/>
        <end position="397"/>
    </location>
</feature>
<evidence type="ECO:0000313" key="4">
    <source>
        <dbReference type="EMBL" id="MBB5070901.1"/>
    </source>
</evidence>
<comment type="caution">
    <text evidence="4">The sequence shown here is derived from an EMBL/GenBank/DDBJ whole genome shotgun (WGS) entry which is preliminary data.</text>
</comment>
<dbReference type="InterPro" id="IPR052336">
    <property type="entry name" value="MlaD_Phospholipid_Transporter"/>
</dbReference>
<evidence type="ECO:0000313" key="5">
    <source>
        <dbReference type="Proteomes" id="UP000580474"/>
    </source>
</evidence>
<dbReference type="InterPro" id="IPR024516">
    <property type="entry name" value="Mce_C"/>
</dbReference>
<keyword evidence="5" id="KW-1185">Reference proteome</keyword>
<dbReference type="Pfam" id="PF11887">
    <property type="entry name" value="Mce4_CUP1"/>
    <property type="match status" value="1"/>
</dbReference>
<dbReference type="GO" id="GO:0005576">
    <property type="term" value="C:extracellular region"/>
    <property type="evidence" value="ECO:0007669"/>
    <property type="project" value="TreeGrafter"/>
</dbReference>
<accession>A0A840NIM1</accession>
<feature type="compositionally biased region" description="Basic and acidic residues" evidence="1">
    <location>
        <begin position="336"/>
        <end position="348"/>
    </location>
</feature>
<sequence>MSSLVALRRRALGVAFLLVMVLAAAVCIGAYRGAFTRSVDVVLRTGATGNQILPEADVKVRGLIIGQVGDVTAADGGARMRLELDPDEVEQIPANVTARLLPRTLFGERYVSLELPAQRSARHLAAGDVITQDGAQASVELEQVLADTMPLLQAVHPQDLATTLNGLSRALDGRGEQVGETITDLNRYVAELNPSLPQLQENLRQVVGVAETYEQAAPDVLRALGDVSTTARTLAEQREALSAMTAQLTTTSNDLTGFLAAHSQDLIRLNATSRPTLDVLAKYSPQYPCMFAQAAGIIPRVDELFGVGTDEPGAHVTLEITPNRGAYVPGEEPELGDERGPRCYEFEHAPQYPPDGPVVDGSNPPPAARTGTEGLLPGATTPSSASGGASAPDLGVANSPAERDLIAGILAPSPDAAPAPPWSSLLLGPVLRDTQVTVRPR</sequence>
<dbReference type="InterPro" id="IPR005693">
    <property type="entry name" value="Mce"/>
</dbReference>
<dbReference type="PANTHER" id="PTHR33371">
    <property type="entry name" value="INTERMEMBRANE PHOSPHOLIPID TRANSPORT SYSTEM BINDING PROTEIN MLAD-RELATED"/>
    <property type="match status" value="1"/>
</dbReference>
<organism evidence="4 5">
    <name type="scientific">Saccharopolyspora gloriosae</name>
    <dbReference type="NCBI Taxonomy" id="455344"/>
    <lineage>
        <taxon>Bacteria</taxon>
        <taxon>Bacillati</taxon>
        <taxon>Actinomycetota</taxon>
        <taxon>Actinomycetes</taxon>
        <taxon>Pseudonocardiales</taxon>
        <taxon>Pseudonocardiaceae</taxon>
        <taxon>Saccharopolyspora</taxon>
    </lineage>
</organism>
<feature type="domain" description="Mammalian cell entry C-terminal" evidence="3">
    <location>
        <begin position="120"/>
        <end position="341"/>
    </location>
</feature>
<reference evidence="4 5" key="1">
    <citation type="submission" date="2020-08" db="EMBL/GenBank/DDBJ databases">
        <title>Sequencing the genomes of 1000 actinobacteria strains.</title>
        <authorList>
            <person name="Klenk H.-P."/>
        </authorList>
    </citation>
    <scope>NUCLEOTIDE SEQUENCE [LARGE SCALE GENOMIC DNA]</scope>
    <source>
        <strain evidence="4 5">DSM 45582</strain>
    </source>
</reference>
<evidence type="ECO:0000259" key="3">
    <source>
        <dbReference type="Pfam" id="PF11887"/>
    </source>
</evidence>
<evidence type="ECO:0000256" key="1">
    <source>
        <dbReference type="SAM" id="MobiDB-lite"/>
    </source>
</evidence>
<feature type="domain" description="Mce/MlaD" evidence="2">
    <location>
        <begin position="39"/>
        <end position="114"/>
    </location>
</feature>
<feature type="compositionally biased region" description="Low complexity" evidence="1">
    <location>
        <begin position="377"/>
        <end position="392"/>
    </location>
</feature>
<dbReference type="InterPro" id="IPR003399">
    <property type="entry name" value="Mce/MlaD"/>
</dbReference>